<dbReference type="SUPFAM" id="SSF81301">
    <property type="entry name" value="Nucleotidyltransferase"/>
    <property type="match status" value="1"/>
</dbReference>
<keyword evidence="2" id="KW-0732">Signal</keyword>
<dbReference type="AlphaFoldDB" id="A0A4U5R0T1"/>
<dbReference type="PANTHER" id="PTHR12271:SF123">
    <property type="entry name" value="PROTEIN HESO1"/>
    <property type="match status" value="1"/>
</dbReference>
<dbReference type="SUPFAM" id="SSF81631">
    <property type="entry name" value="PAP/OAS1 substrate-binding domain"/>
    <property type="match status" value="1"/>
</dbReference>
<dbReference type="CDD" id="cd05402">
    <property type="entry name" value="NT_PAP_TUTase"/>
    <property type="match status" value="1"/>
</dbReference>
<dbReference type="EMBL" id="RCHU01000045">
    <property type="protein sequence ID" value="TKS16761.1"/>
    <property type="molecule type" value="Genomic_DNA"/>
</dbReference>
<feature type="signal peptide" evidence="2">
    <location>
        <begin position="1"/>
        <end position="19"/>
    </location>
</feature>
<evidence type="ECO:0000259" key="3">
    <source>
        <dbReference type="Pfam" id="PF22600"/>
    </source>
</evidence>
<proteinExistence type="predicted"/>
<dbReference type="InterPro" id="IPR054708">
    <property type="entry name" value="MTPAP-like_central"/>
</dbReference>
<name>A0A4U5R0T1_POPAL</name>
<dbReference type="STRING" id="43335.A0A4U5R0T1"/>
<evidence type="ECO:0000313" key="4">
    <source>
        <dbReference type="EMBL" id="TKS16761.1"/>
    </source>
</evidence>
<dbReference type="InterPro" id="IPR043519">
    <property type="entry name" value="NT_sf"/>
</dbReference>
<feature type="region of interest" description="Disordered" evidence="1">
    <location>
        <begin position="421"/>
        <end position="477"/>
    </location>
</feature>
<feature type="domain" description="Poly(A) RNA polymerase mitochondrial-like central palm" evidence="3">
    <location>
        <begin position="76"/>
        <end position="209"/>
    </location>
</feature>
<sequence length="559" mass="63101">MRPLLLCRLVCFCNSPAVSFVCLVVVMSPAVSVIFNARNIPRCLYQHINLTGKDFGISSIITQGTTMNTYRVLEPTLKDILDGIQPLREDWVVRFKIIEELEDVVKSVESLRGATVEPFGSFVSNLFTRWGDLDISIVLSNGPCISSAGKKRKQNLLEDVLKALRQRGGWQRLQFIPNARVPILKFENASISCDVSIDNMQGLMKSKFLFWINEIDRRFRDMVLLVKEWAKTHNINNPKAGSLNSYSLSLLVIFHFQTCVPAILPPLKEIYPRNVIDDLTGVRTDAERHIGEICAANISRYRSNKSRAINRNSLSELFISFLRKFYDISSKATELGICPFTGKWEEIRSNMRWLPRTYALFIEDPFEQPENTARAVSAANLMRISEAIQTTHHRLVMANQNQISFLDMLVRPRISRIIAGTPASNSSYTGGHHVRTPVGTPGYASVHHVRTPVGTSSYMAGQHSTTRSQISRSVYSPSQAQFQTLNISPASHPSNSSSQTLNIRRASHPSNLSSQRMGSRSINSTNQRQENQTNNSTRPRYVPHYHIQGQPAWRPKSDQ</sequence>
<feature type="region of interest" description="Disordered" evidence="1">
    <location>
        <begin position="508"/>
        <end position="559"/>
    </location>
</feature>
<gene>
    <name evidence="4" type="ORF">D5086_0000015920</name>
</gene>
<dbReference type="Gene3D" id="3.30.460.10">
    <property type="entry name" value="Beta Polymerase, domain 2"/>
    <property type="match status" value="1"/>
</dbReference>
<dbReference type="PANTHER" id="PTHR12271">
    <property type="entry name" value="POLY A POLYMERASE CID PAP -RELATED"/>
    <property type="match status" value="1"/>
</dbReference>
<dbReference type="GO" id="GO:0050265">
    <property type="term" value="F:RNA uridylyltransferase activity"/>
    <property type="evidence" value="ECO:0007669"/>
    <property type="project" value="TreeGrafter"/>
</dbReference>
<feature type="compositionally biased region" description="Polar residues" evidence="1">
    <location>
        <begin position="508"/>
        <end position="538"/>
    </location>
</feature>
<feature type="chain" id="PRO_5020735017" description="Poly(A) RNA polymerase mitochondrial-like central palm domain-containing protein" evidence="2">
    <location>
        <begin position="20"/>
        <end position="559"/>
    </location>
</feature>
<reference evidence="4" key="1">
    <citation type="submission" date="2018-10" db="EMBL/GenBank/DDBJ databases">
        <title>Population genomic analysis revealed the cold adaptation of white poplar.</title>
        <authorList>
            <person name="Liu Y.-J."/>
        </authorList>
    </citation>
    <scope>NUCLEOTIDE SEQUENCE [LARGE SCALE GENOMIC DNA]</scope>
    <source>
        <strain evidence="4">PAL-ZL1</strain>
    </source>
</reference>
<evidence type="ECO:0000256" key="1">
    <source>
        <dbReference type="SAM" id="MobiDB-lite"/>
    </source>
</evidence>
<dbReference type="GO" id="GO:0031123">
    <property type="term" value="P:RNA 3'-end processing"/>
    <property type="evidence" value="ECO:0007669"/>
    <property type="project" value="TreeGrafter"/>
</dbReference>
<dbReference type="Gene3D" id="1.10.1410.10">
    <property type="match status" value="1"/>
</dbReference>
<organism evidence="4">
    <name type="scientific">Populus alba</name>
    <name type="common">White poplar</name>
    <dbReference type="NCBI Taxonomy" id="43335"/>
    <lineage>
        <taxon>Eukaryota</taxon>
        <taxon>Viridiplantae</taxon>
        <taxon>Streptophyta</taxon>
        <taxon>Embryophyta</taxon>
        <taxon>Tracheophyta</taxon>
        <taxon>Spermatophyta</taxon>
        <taxon>Magnoliopsida</taxon>
        <taxon>eudicotyledons</taxon>
        <taxon>Gunneridae</taxon>
        <taxon>Pentapetalae</taxon>
        <taxon>rosids</taxon>
        <taxon>fabids</taxon>
        <taxon>Malpighiales</taxon>
        <taxon>Salicaceae</taxon>
        <taxon>Saliceae</taxon>
        <taxon>Populus</taxon>
    </lineage>
</organism>
<accession>A0A4U5R0T1</accession>
<protein>
    <recommendedName>
        <fullName evidence="3">Poly(A) RNA polymerase mitochondrial-like central palm domain-containing protein</fullName>
    </recommendedName>
</protein>
<feature type="compositionally biased region" description="Polar residues" evidence="1">
    <location>
        <begin position="453"/>
        <end position="477"/>
    </location>
</feature>
<evidence type="ECO:0000256" key="2">
    <source>
        <dbReference type="SAM" id="SignalP"/>
    </source>
</evidence>
<dbReference type="Pfam" id="PF22600">
    <property type="entry name" value="MTPAP-like_central"/>
    <property type="match status" value="1"/>
</dbReference>
<comment type="caution">
    <text evidence="4">The sequence shown here is derived from an EMBL/GenBank/DDBJ whole genome shotgun (WGS) entry which is preliminary data.</text>
</comment>